<feature type="transmembrane region" description="Helical" evidence="6">
    <location>
        <begin position="151"/>
        <end position="171"/>
    </location>
</feature>
<feature type="transmembrane region" description="Helical" evidence="6">
    <location>
        <begin position="271"/>
        <end position="294"/>
    </location>
</feature>
<dbReference type="Proteomes" id="UP000008839">
    <property type="component" value="Chromosome"/>
</dbReference>
<feature type="transmembrane region" description="Helical" evidence="6">
    <location>
        <begin position="230"/>
        <end position="251"/>
    </location>
</feature>
<evidence type="ECO:0000259" key="7">
    <source>
        <dbReference type="Pfam" id="PF03600"/>
    </source>
</evidence>
<comment type="subcellular location">
    <subcellularLocation>
        <location evidence="1">Membrane</location>
        <topology evidence="1">Multi-pass membrane protein</topology>
    </subcellularLocation>
</comment>
<dbReference type="GO" id="GO:0055085">
    <property type="term" value="P:transmembrane transport"/>
    <property type="evidence" value="ECO:0007669"/>
    <property type="project" value="InterPro"/>
</dbReference>
<evidence type="ECO:0000256" key="5">
    <source>
        <dbReference type="ARBA" id="ARBA00023136"/>
    </source>
</evidence>
<evidence type="ECO:0000313" key="8">
    <source>
        <dbReference type="EMBL" id="ACC57217.1"/>
    </source>
</evidence>
<sequence length="298" mass="31901">MIIGGMAANYGALAGANFMTSQSGIIFRSLMENTGITSQTAFSYSSGIFVLTLIIPIAVLGIYTLWNRKSNSIVIEDQKPEPFDKKQKQSIFLIILMMSIVLVFPILHLVFPDVKTISFLNSKIDIAFLAITFSLISLLMKLADEKKVIALVPWGTLIMICGVGMLIALGVKLGIITTLSEWLANNVPVWVIPVLLCLISAIMSVFSSTLGVVAPTLFPIVPALALTSGLNPLVLFICIVVGAQSTAISPFSSGGSLIMASAPADIDKTKFFNQLLFKAIPVGVIAALIAIFALKFVM</sequence>
<feature type="transmembrane region" description="Helical" evidence="6">
    <location>
        <begin position="117"/>
        <end position="139"/>
    </location>
</feature>
<proteinExistence type="predicted"/>
<dbReference type="AlphaFoldDB" id="A0A7U3Y0D1"/>
<evidence type="ECO:0000256" key="1">
    <source>
        <dbReference type="ARBA" id="ARBA00004141"/>
    </source>
</evidence>
<evidence type="ECO:0000313" key="9">
    <source>
        <dbReference type="Proteomes" id="UP000008839"/>
    </source>
</evidence>
<reference evidence="8 9" key="1">
    <citation type="journal article" date="2008" name="Antimicrob. Agents Chemother.">
        <title>Whole-genome pyrosequencing of an epidemic multidrug-resistant Acinetobacter baumannii strain belonging to the European clone II group.</title>
        <authorList>
            <person name="Iacono M."/>
            <person name="Villa L."/>
            <person name="Fortini D."/>
            <person name="Bordoni R."/>
            <person name="Imperi F."/>
            <person name="Bonnal R.J."/>
            <person name="Sicheritz-Ponten T."/>
            <person name="De Bellis G."/>
            <person name="Visca P."/>
            <person name="Cassone A."/>
            <person name="Carattoli A."/>
        </authorList>
    </citation>
    <scope>NUCLEOTIDE SEQUENCE [LARGE SCALE GENOMIC DNA]</scope>
    <source>
        <strain evidence="8 9">ACICU</strain>
    </source>
</reference>
<keyword evidence="3 6" id="KW-0812">Transmembrane</keyword>
<feature type="transmembrane region" description="Helical" evidence="6">
    <location>
        <begin position="91"/>
        <end position="111"/>
    </location>
</feature>
<gene>
    <name evidence="8" type="ordered locus">ACICU_01905</name>
</gene>
<accession>A0A7U3Y0D1</accession>
<evidence type="ECO:0000256" key="6">
    <source>
        <dbReference type="SAM" id="Phobius"/>
    </source>
</evidence>
<keyword evidence="4 6" id="KW-1133">Transmembrane helix</keyword>
<evidence type="ECO:0000256" key="4">
    <source>
        <dbReference type="ARBA" id="ARBA00022989"/>
    </source>
</evidence>
<dbReference type="InterPro" id="IPR004680">
    <property type="entry name" value="Cit_transptr-like_dom"/>
</dbReference>
<feature type="transmembrane region" description="Helical" evidence="6">
    <location>
        <begin position="191"/>
        <end position="218"/>
    </location>
</feature>
<name>A0A7U3Y0D1_ACIBC</name>
<evidence type="ECO:0000256" key="2">
    <source>
        <dbReference type="ARBA" id="ARBA00022448"/>
    </source>
</evidence>
<dbReference type="EMBL" id="CP000863">
    <property type="protein sequence ID" value="ACC57217.1"/>
    <property type="molecule type" value="Genomic_DNA"/>
</dbReference>
<organism evidence="8 9">
    <name type="scientific">Acinetobacter baumannii (strain ACICU)</name>
    <dbReference type="NCBI Taxonomy" id="405416"/>
    <lineage>
        <taxon>Bacteria</taxon>
        <taxon>Pseudomonadati</taxon>
        <taxon>Pseudomonadota</taxon>
        <taxon>Gammaproteobacteria</taxon>
        <taxon>Moraxellales</taxon>
        <taxon>Moraxellaceae</taxon>
        <taxon>Acinetobacter</taxon>
        <taxon>Acinetobacter calcoaceticus/baumannii complex</taxon>
    </lineage>
</organism>
<dbReference type="KEGG" id="abc:ACICU_01905"/>
<feature type="transmembrane region" description="Helical" evidence="6">
    <location>
        <begin position="41"/>
        <end position="66"/>
    </location>
</feature>
<feature type="domain" description="Citrate transporter-like" evidence="7">
    <location>
        <begin position="19"/>
        <end position="239"/>
    </location>
</feature>
<dbReference type="Pfam" id="PF03600">
    <property type="entry name" value="CitMHS"/>
    <property type="match status" value="1"/>
</dbReference>
<keyword evidence="2" id="KW-0813">Transport</keyword>
<evidence type="ECO:0000256" key="3">
    <source>
        <dbReference type="ARBA" id="ARBA00022692"/>
    </source>
</evidence>
<dbReference type="GO" id="GO:0016020">
    <property type="term" value="C:membrane"/>
    <property type="evidence" value="ECO:0007669"/>
    <property type="project" value="UniProtKB-SubCell"/>
</dbReference>
<protein>
    <submittedName>
        <fullName evidence="8">Di-and tricarboxylate transporter</fullName>
    </submittedName>
</protein>
<keyword evidence="5 6" id="KW-0472">Membrane</keyword>